<evidence type="ECO:0000256" key="1">
    <source>
        <dbReference type="SAM" id="Phobius"/>
    </source>
</evidence>
<dbReference type="EMBL" id="JH687793">
    <property type="protein sequence ID" value="EJD41381.1"/>
    <property type="molecule type" value="Genomic_DNA"/>
</dbReference>
<evidence type="ECO:0000313" key="2">
    <source>
        <dbReference type="EMBL" id="EJD41381.1"/>
    </source>
</evidence>
<sequence length="243" mass="26706">MSNTDSDLPAKGDVLVDDADPSFSYFPAEAWTTRSQQPWIHSAGTFHLTRSKSAQITFTFNGTRVWLYGDKNVDHRYFRATVDNGMETVLSTYGDTWTSKQLLYTSPELKPGPHVLFATNLAADSAFGVDYIMYRPISLELTPGSTGIVAPTSKTKTLSTCAESAMHQARRTGESHWQLIVTTVFSFMGVLCAASALLFLWSRRRRSRAASLHPLPLPLPPAHPGDEVRIAKLGLVKGTGKGE</sequence>
<dbReference type="Gene3D" id="2.60.120.260">
    <property type="entry name" value="Galactose-binding domain-like"/>
    <property type="match status" value="1"/>
</dbReference>
<organism evidence="2 3">
    <name type="scientific">Auricularia subglabra (strain TFB-10046 / SS5)</name>
    <name type="common">White-rot fungus</name>
    <name type="synonym">Auricularia delicata (strain TFB10046)</name>
    <dbReference type="NCBI Taxonomy" id="717982"/>
    <lineage>
        <taxon>Eukaryota</taxon>
        <taxon>Fungi</taxon>
        <taxon>Dikarya</taxon>
        <taxon>Basidiomycota</taxon>
        <taxon>Agaricomycotina</taxon>
        <taxon>Agaricomycetes</taxon>
        <taxon>Auriculariales</taxon>
        <taxon>Auriculariaceae</taxon>
        <taxon>Auricularia</taxon>
    </lineage>
</organism>
<dbReference type="KEGG" id="adl:AURDEDRAFT_127119"/>
<keyword evidence="1" id="KW-0812">Transmembrane</keyword>
<dbReference type="InParanoid" id="J0D2R9"/>
<name>J0D2R9_AURST</name>
<keyword evidence="1" id="KW-0472">Membrane</keyword>
<proteinExistence type="predicted"/>
<gene>
    <name evidence="2" type="ORF">AURDEDRAFT_127119</name>
</gene>
<accession>J0D2R9</accession>
<keyword evidence="1" id="KW-1133">Transmembrane helix</keyword>
<dbReference type="AlphaFoldDB" id="J0D2R9"/>
<reference evidence="3" key="1">
    <citation type="journal article" date="2012" name="Science">
        <title>The Paleozoic origin of enzymatic lignin decomposition reconstructed from 31 fungal genomes.</title>
        <authorList>
            <person name="Floudas D."/>
            <person name="Binder M."/>
            <person name="Riley R."/>
            <person name="Barry K."/>
            <person name="Blanchette R.A."/>
            <person name="Henrissat B."/>
            <person name="Martinez A.T."/>
            <person name="Otillar R."/>
            <person name="Spatafora J.W."/>
            <person name="Yadav J.S."/>
            <person name="Aerts A."/>
            <person name="Benoit I."/>
            <person name="Boyd A."/>
            <person name="Carlson A."/>
            <person name="Copeland A."/>
            <person name="Coutinho P.M."/>
            <person name="de Vries R.P."/>
            <person name="Ferreira P."/>
            <person name="Findley K."/>
            <person name="Foster B."/>
            <person name="Gaskell J."/>
            <person name="Glotzer D."/>
            <person name="Gorecki P."/>
            <person name="Heitman J."/>
            <person name="Hesse C."/>
            <person name="Hori C."/>
            <person name="Igarashi K."/>
            <person name="Jurgens J.A."/>
            <person name="Kallen N."/>
            <person name="Kersten P."/>
            <person name="Kohler A."/>
            <person name="Kuees U."/>
            <person name="Kumar T.K.A."/>
            <person name="Kuo A."/>
            <person name="LaButti K."/>
            <person name="Larrondo L.F."/>
            <person name="Lindquist E."/>
            <person name="Ling A."/>
            <person name="Lombard V."/>
            <person name="Lucas S."/>
            <person name="Lundell T."/>
            <person name="Martin R."/>
            <person name="McLaughlin D.J."/>
            <person name="Morgenstern I."/>
            <person name="Morin E."/>
            <person name="Murat C."/>
            <person name="Nagy L.G."/>
            <person name="Nolan M."/>
            <person name="Ohm R.A."/>
            <person name="Patyshakuliyeva A."/>
            <person name="Rokas A."/>
            <person name="Ruiz-Duenas F.J."/>
            <person name="Sabat G."/>
            <person name="Salamov A."/>
            <person name="Samejima M."/>
            <person name="Schmutz J."/>
            <person name="Slot J.C."/>
            <person name="St John F."/>
            <person name="Stenlid J."/>
            <person name="Sun H."/>
            <person name="Sun S."/>
            <person name="Syed K."/>
            <person name="Tsang A."/>
            <person name="Wiebenga A."/>
            <person name="Young D."/>
            <person name="Pisabarro A."/>
            <person name="Eastwood D.C."/>
            <person name="Martin F."/>
            <person name="Cullen D."/>
            <person name="Grigoriev I.V."/>
            <person name="Hibbett D.S."/>
        </authorList>
    </citation>
    <scope>NUCLEOTIDE SEQUENCE [LARGE SCALE GENOMIC DNA]</scope>
    <source>
        <strain evidence="3">TFB10046</strain>
    </source>
</reference>
<feature type="transmembrane region" description="Helical" evidence="1">
    <location>
        <begin position="177"/>
        <end position="201"/>
    </location>
</feature>
<evidence type="ECO:0000313" key="3">
    <source>
        <dbReference type="Proteomes" id="UP000006514"/>
    </source>
</evidence>
<keyword evidence="3" id="KW-1185">Reference proteome</keyword>
<protein>
    <submittedName>
        <fullName evidence="2">Uncharacterized protein</fullName>
    </submittedName>
</protein>
<dbReference type="OrthoDB" id="2564234at2759"/>
<dbReference type="Proteomes" id="UP000006514">
    <property type="component" value="Unassembled WGS sequence"/>
</dbReference>